<keyword evidence="9" id="KW-1185">Reference proteome</keyword>
<comment type="similarity">
    <text evidence="2">Belongs to the CPA3 antiporters (TC 2.A.63) subunit E family.</text>
</comment>
<gene>
    <name evidence="8" type="ORF">C7H09_12135</name>
</gene>
<evidence type="ECO:0000256" key="2">
    <source>
        <dbReference type="ARBA" id="ARBA00006228"/>
    </source>
</evidence>
<evidence type="ECO:0000313" key="8">
    <source>
        <dbReference type="EMBL" id="PSF06079.1"/>
    </source>
</evidence>
<sequence length="162" mass="18134">MLDRLRFPQPWLSLTLFVTWQFLSDGISGGSLVLGLILAWGIPQMTRSFWPDPPAFIKAWRAPAFVLRVLWDIVVASVEVAKLILSPGQPRPAFICYPLELEHPLAISILASTISLTPGTVSADVSDDNKLLLIHALDAENDQEVIDAIRNRYEKPLLEMFQ</sequence>
<evidence type="ECO:0000256" key="4">
    <source>
        <dbReference type="ARBA" id="ARBA00022692"/>
    </source>
</evidence>
<proteinExistence type="inferred from homology"/>
<evidence type="ECO:0000256" key="3">
    <source>
        <dbReference type="ARBA" id="ARBA00022475"/>
    </source>
</evidence>
<dbReference type="GO" id="GO:0008324">
    <property type="term" value="F:monoatomic cation transmembrane transporter activity"/>
    <property type="evidence" value="ECO:0007669"/>
    <property type="project" value="InterPro"/>
</dbReference>
<feature type="transmembrane region" description="Helical" evidence="7">
    <location>
        <begin position="20"/>
        <end position="42"/>
    </location>
</feature>
<dbReference type="Proteomes" id="UP000239866">
    <property type="component" value="Unassembled WGS sequence"/>
</dbReference>
<keyword evidence="3" id="KW-1003">Cell membrane</keyword>
<evidence type="ECO:0000256" key="5">
    <source>
        <dbReference type="ARBA" id="ARBA00022989"/>
    </source>
</evidence>
<organism evidence="8 9">
    <name type="scientific">Marinobacter fuscus</name>
    <dbReference type="NCBI Taxonomy" id="2109942"/>
    <lineage>
        <taxon>Bacteria</taxon>
        <taxon>Pseudomonadati</taxon>
        <taxon>Pseudomonadota</taxon>
        <taxon>Gammaproteobacteria</taxon>
        <taxon>Pseudomonadales</taxon>
        <taxon>Marinobacteraceae</taxon>
        <taxon>Marinobacter</taxon>
    </lineage>
</organism>
<comment type="subcellular location">
    <subcellularLocation>
        <location evidence="1">Cell membrane</location>
        <topology evidence="1">Multi-pass membrane protein</topology>
    </subcellularLocation>
</comment>
<dbReference type="OrthoDB" id="9807187at2"/>
<dbReference type="InterPro" id="IPR002758">
    <property type="entry name" value="Cation_antiport_E"/>
</dbReference>
<dbReference type="AlphaFoldDB" id="A0A2T1K7E5"/>
<reference evidence="8 9" key="1">
    <citation type="submission" date="2018-03" db="EMBL/GenBank/DDBJ databases">
        <title>Marinobacter brunus sp. nov., a marine bacterium of Gamma-proteobacteria isolated from the surface seawater of the South China Sea.</title>
        <authorList>
            <person name="Cheng H."/>
            <person name="Wu Y.-H."/>
            <person name="Xamxidin M."/>
            <person name="Xu X.-W."/>
        </authorList>
    </citation>
    <scope>NUCLEOTIDE SEQUENCE [LARGE SCALE GENOMIC DNA]</scope>
    <source>
        <strain evidence="8 9">NH169-3</strain>
    </source>
</reference>
<protein>
    <submittedName>
        <fullName evidence="8">Na+/H+ antiporter subunit E</fullName>
    </submittedName>
</protein>
<dbReference type="NCBIfam" id="NF006518">
    <property type="entry name" value="PRK08965.1-2"/>
    <property type="match status" value="1"/>
</dbReference>
<evidence type="ECO:0000256" key="6">
    <source>
        <dbReference type="ARBA" id="ARBA00023136"/>
    </source>
</evidence>
<dbReference type="PANTHER" id="PTHR34584:SF1">
    <property type="entry name" value="NA(+)_H(+) ANTIPORTER SUBUNIT E1"/>
    <property type="match status" value="1"/>
</dbReference>
<dbReference type="PIRSF" id="PIRSF019239">
    <property type="entry name" value="MrpE"/>
    <property type="match status" value="1"/>
</dbReference>
<dbReference type="EMBL" id="PXNP01000085">
    <property type="protein sequence ID" value="PSF06079.1"/>
    <property type="molecule type" value="Genomic_DNA"/>
</dbReference>
<comment type="caution">
    <text evidence="8">The sequence shown here is derived from an EMBL/GenBank/DDBJ whole genome shotgun (WGS) entry which is preliminary data.</text>
</comment>
<evidence type="ECO:0000313" key="9">
    <source>
        <dbReference type="Proteomes" id="UP000239866"/>
    </source>
</evidence>
<keyword evidence="5 7" id="KW-1133">Transmembrane helix</keyword>
<accession>A0A2T1K7E5</accession>
<dbReference type="RefSeq" id="WP_106763009.1">
    <property type="nucleotide sequence ID" value="NZ_PXNP01000085.1"/>
</dbReference>
<evidence type="ECO:0000256" key="7">
    <source>
        <dbReference type="SAM" id="Phobius"/>
    </source>
</evidence>
<evidence type="ECO:0000256" key="1">
    <source>
        <dbReference type="ARBA" id="ARBA00004651"/>
    </source>
</evidence>
<keyword evidence="6 7" id="KW-0472">Membrane</keyword>
<dbReference type="PANTHER" id="PTHR34584">
    <property type="entry name" value="NA(+)/H(+) ANTIPORTER SUBUNIT E1"/>
    <property type="match status" value="1"/>
</dbReference>
<dbReference type="GO" id="GO:0005886">
    <property type="term" value="C:plasma membrane"/>
    <property type="evidence" value="ECO:0007669"/>
    <property type="project" value="UniProtKB-SubCell"/>
</dbReference>
<name>A0A2T1K7E5_9GAMM</name>
<dbReference type="Pfam" id="PF01899">
    <property type="entry name" value="MNHE"/>
    <property type="match status" value="1"/>
</dbReference>
<keyword evidence="4 7" id="KW-0812">Transmembrane</keyword>